<organism evidence="3 4">
    <name type="scientific">Parachaetomium inaequale</name>
    <dbReference type="NCBI Taxonomy" id="2588326"/>
    <lineage>
        <taxon>Eukaryota</taxon>
        <taxon>Fungi</taxon>
        <taxon>Dikarya</taxon>
        <taxon>Ascomycota</taxon>
        <taxon>Pezizomycotina</taxon>
        <taxon>Sordariomycetes</taxon>
        <taxon>Sordariomycetidae</taxon>
        <taxon>Sordariales</taxon>
        <taxon>Chaetomiaceae</taxon>
        <taxon>Parachaetomium</taxon>
    </lineage>
</organism>
<accession>A0AAN6P7K7</accession>
<feature type="compositionally biased region" description="Pro residues" evidence="1">
    <location>
        <begin position="14"/>
        <end position="49"/>
    </location>
</feature>
<evidence type="ECO:0000313" key="4">
    <source>
        <dbReference type="Proteomes" id="UP001303115"/>
    </source>
</evidence>
<dbReference type="PANTHER" id="PTHR33387">
    <property type="entry name" value="RMLC-LIKE JELLY ROLL FOLD PROTEIN"/>
    <property type="match status" value="1"/>
</dbReference>
<dbReference type="Pfam" id="PF06172">
    <property type="entry name" value="Cupin_5"/>
    <property type="match status" value="1"/>
</dbReference>
<dbReference type="CDD" id="cd06121">
    <property type="entry name" value="cupin_YML079wp"/>
    <property type="match status" value="1"/>
</dbReference>
<feature type="region of interest" description="Disordered" evidence="1">
    <location>
        <begin position="1"/>
        <end position="57"/>
    </location>
</feature>
<name>A0AAN6P7K7_9PEZI</name>
<sequence>MPPPPNQPNNNNHPSPPPSPQTQHHPPNPNPNPLPFIKPPIALPPPSTSPPAHDEPPTIQTLLARLHMRPHTEGGYFSEAHRDSRLVPSPYPATPASGSQWAAATAEQKREGFDPSVRNVSTTVFYLLTPGSPVGFFHRNRGATVHTLHRGRGRYVVIHPGSRGRDRRVRIESFVVGLDRARGETQRWVVEGGKYKATFLLPDLDQNGEEGATSGEGMLVSETVMPGFEFFDHEFLEGTKLEGLVGREWAGGLGWLVKGED</sequence>
<evidence type="ECO:0000259" key="2">
    <source>
        <dbReference type="Pfam" id="PF06172"/>
    </source>
</evidence>
<dbReference type="Proteomes" id="UP001303115">
    <property type="component" value="Unassembled WGS sequence"/>
</dbReference>
<dbReference type="InterPro" id="IPR039935">
    <property type="entry name" value="YML079W-like"/>
</dbReference>
<feature type="domain" description="DUF985" evidence="2">
    <location>
        <begin position="60"/>
        <end position="236"/>
    </location>
</feature>
<keyword evidence="4" id="KW-1185">Reference proteome</keyword>
<dbReference type="PANTHER" id="PTHR33387:SF3">
    <property type="entry name" value="DUF985 DOMAIN-CONTAINING PROTEIN"/>
    <property type="match status" value="1"/>
</dbReference>
<dbReference type="InterPro" id="IPR014710">
    <property type="entry name" value="RmlC-like_jellyroll"/>
</dbReference>
<gene>
    <name evidence="3" type="ORF">C8A01DRAFT_19798</name>
</gene>
<protein>
    <submittedName>
        <fullName evidence="3">RmlC-like cupin domain-containing protein</fullName>
    </submittedName>
</protein>
<dbReference type="InterPro" id="IPR009327">
    <property type="entry name" value="Cupin_DUF985"/>
</dbReference>
<dbReference type="EMBL" id="MU854544">
    <property type="protein sequence ID" value="KAK4033228.1"/>
    <property type="molecule type" value="Genomic_DNA"/>
</dbReference>
<dbReference type="InterPro" id="IPR011051">
    <property type="entry name" value="RmlC_Cupin_sf"/>
</dbReference>
<evidence type="ECO:0000313" key="3">
    <source>
        <dbReference type="EMBL" id="KAK4033228.1"/>
    </source>
</evidence>
<dbReference type="SUPFAM" id="SSF51182">
    <property type="entry name" value="RmlC-like cupins"/>
    <property type="match status" value="1"/>
</dbReference>
<dbReference type="AlphaFoldDB" id="A0AAN6P7K7"/>
<reference evidence="4" key="1">
    <citation type="journal article" date="2023" name="Mol. Phylogenet. Evol.">
        <title>Genome-scale phylogeny and comparative genomics of the fungal order Sordariales.</title>
        <authorList>
            <person name="Hensen N."/>
            <person name="Bonometti L."/>
            <person name="Westerberg I."/>
            <person name="Brannstrom I.O."/>
            <person name="Guillou S."/>
            <person name="Cros-Aarteil S."/>
            <person name="Calhoun S."/>
            <person name="Haridas S."/>
            <person name="Kuo A."/>
            <person name="Mondo S."/>
            <person name="Pangilinan J."/>
            <person name="Riley R."/>
            <person name="LaButti K."/>
            <person name="Andreopoulos B."/>
            <person name="Lipzen A."/>
            <person name="Chen C."/>
            <person name="Yan M."/>
            <person name="Daum C."/>
            <person name="Ng V."/>
            <person name="Clum A."/>
            <person name="Steindorff A."/>
            <person name="Ohm R.A."/>
            <person name="Martin F."/>
            <person name="Silar P."/>
            <person name="Natvig D.O."/>
            <person name="Lalanne C."/>
            <person name="Gautier V."/>
            <person name="Ament-Velasquez S.L."/>
            <person name="Kruys A."/>
            <person name="Hutchinson M.I."/>
            <person name="Powell A.J."/>
            <person name="Barry K."/>
            <person name="Miller A.N."/>
            <person name="Grigoriev I.V."/>
            <person name="Debuchy R."/>
            <person name="Gladieux P."/>
            <person name="Hiltunen Thoren M."/>
            <person name="Johannesson H."/>
        </authorList>
    </citation>
    <scope>NUCLEOTIDE SEQUENCE [LARGE SCALE GENOMIC DNA]</scope>
    <source>
        <strain evidence="4">CBS 284.82</strain>
    </source>
</reference>
<evidence type="ECO:0000256" key="1">
    <source>
        <dbReference type="SAM" id="MobiDB-lite"/>
    </source>
</evidence>
<dbReference type="Gene3D" id="2.60.120.10">
    <property type="entry name" value="Jelly Rolls"/>
    <property type="match status" value="1"/>
</dbReference>
<comment type="caution">
    <text evidence="3">The sequence shown here is derived from an EMBL/GenBank/DDBJ whole genome shotgun (WGS) entry which is preliminary data.</text>
</comment>
<proteinExistence type="predicted"/>